<accession>A0A2M6WKB0</accession>
<proteinExistence type="predicted"/>
<evidence type="ECO:0000313" key="2">
    <source>
        <dbReference type="Proteomes" id="UP000229112"/>
    </source>
</evidence>
<organism evidence="1 2">
    <name type="scientific">Candidatus Harrisonbacteria bacterium CG10_big_fil_rev_8_21_14_0_10_38_8</name>
    <dbReference type="NCBI Taxonomy" id="1974582"/>
    <lineage>
        <taxon>Bacteria</taxon>
        <taxon>Candidatus Harrisoniibacteriota</taxon>
    </lineage>
</organism>
<protein>
    <submittedName>
        <fullName evidence="1">Uncharacterized protein</fullName>
    </submittedName>
</protein>
<gene>
    <name evidence="1" type="ORF">COU06_01205</name>
</gene>
<dbReference type="EMBL" id="PFAY01000009">
    <property type="protein sequence ID" value="PIT93217.1"/>
    <property type="molecule type" value="Genomic_DNA"/>
</dbReference>
<dbReference type="AlphaFoldDB" id="A0A2M6WKB0"/>
<name>A0A2M6WKB0_9BACT</name>
<sequence>MRKLIISLILVVTLLPSLALALTESYIHYEAEVFTPSSFTGKKKVVNNSRVNLLLQVFRDNRLVNLSDYYIQWNLEGKAFLGAIGLDTASFSGPGLTRSSYEIEAVIRGYYPDGKNLKTSISIPVFTPLVTLSLDNPVKASVYFYNIKSIEDLIFSWKAKGKEIVKGSGLDFILLNRTDDKTGDILEIEVQAKNIDNPVETSRFFRSIHL</sequence>
<dbReference type="Proteomes" id="UP000229112">
    <property type="component" value="Unassembled WGS sequence"/>
</dbReference>
<reference evidence="2" key="1">
    <citation type="submission" date="2017-09" db="EMBL/GenBank/DDBJ databases">
        <title>Depth-based differentiation of microbial function through sediment-hosted aquifers and enrichment of novel symbionts in the deep terrestrial subsurface.</title>
        <authorList>
            <person name="Probst A.J."/>
            <person name="Ladd B."/>
            <person name="Jarett J.K."/>
            <person name="Geller-Mcgrath D.E."/>
            <person name="Sieber C.M.K."/>
            <person name="Emerson J.B."/>
            <person name="Anantharaman K."/>
            <person name="Thomas B.C."/>
            <person name="Malmstrom R."/>
            <person name="Stieglmeier M."/>
            <person name="Klingl A."/>
            <person name="Woyke T."/>
            <person name="Ryan C.M."/>
            <person name="Banfield J.F."/>
        </authorList>
    </citation>
    <scope>NUCLEOTIDE SEQUENCE [LARGE SCALE GENOMIC DNA]</scope>
</reference>
<comment type="caution">
    <text evidence="1">The sequence shown here is derived from an EMBL/GenBank/DDBJ whole genome shotgun (WGS) entry which is preliminary data.</text>
</comment>
<evidence type="ECO:0000313" key="1">
    <source>
        <dbReference type="EMBL" id="PIT93217.1"/>
    </source>
</evidence>